<name>A0A0A9FTW4_ARUDO</name>
<proteinExistence type="predicted"/>
<dbReference type="AlphaFoldDB" id="A0A0A9FTW4"/>
<dbReference type="EMBL" id="GBRH01181591">
    <property type="protein sequence ID" value="JAE16305.1"/>
    <property type="molecule type" value="Transcribed_RNA"/>
</dbReference>
<accession>A0A0A9FTW4</accession>
<sequence length="27" mass="3302">MAHPLLLPFGFHQLWFLHLIQSLWSLR</sequence>
<evidence type="ECO:0000313" key="1">
    <source>
        <dbReference type="EMBL" id="JAE16305.1"/>
    </source>
</evidence>
<organism evidence="1">
    <name type="scientific">Arundo donax</name>
    <name type="common">Giant reed</name>
    <name type="synonym">Donax arundinaceus</name>
    <dbReference type="NCBI Taxonomy" id="35708"/>
    <lineage>
        <taxon>Eukaryota</taxon>
        <taxon>Viridiplantae</taxon>
        <taxon>Streptophyta</taxon>
        <taxon>Embryophyta</taxon>
        <taxon>Tracheophyta</taxon>
        <taxon>Spermatophyta</taxon>
        <taxon>Magnoliopsida</taxon>
        <taxon>Liliopsida</taxon>
        <taxon>Poales</taxon>
        <taxon>Poaceae</taxon>
        <taxon>PACMAD clade</taxon>
        <taxon>Arundinoideae</taxon>
        <taxon>Arundineae</taxon>
        <taxon>Arundo</taxon>
    </lineage>
</organism>
<reference evidence="1" key="1">
    <citation type="submission" date="2014-09" db="EMBL/GenBank/DDBJ databases">
        <authorList>
            <person name="Magalhaes I.L.F."/>
            <person name="Oliveira U."/>
            <person name="Santos F.R."/>
            <person name="Vidigal T.H.D.A."/>
            <person name="Brescovit A.D."/>
            <person name="Santos A.J."/>
        </authorList>
    </citation>
    <scope>NUCLEOTIDE SEQUENCE</scope>
    <source>
        <tissue evidence="1">Shoot tissue taken approximately 20 cm above the soil surface</tissue>
    </source>
</reference>
<protein>
    <submittedName>
        <fullName evidence="1">Uncharacterized protein</fullName>
    </submittedName>
</protein>
<reference evidence="1" key="2">
    <citation type="journal article" date="2015" name="Data Brief">
        <title>Shoot transcriptome of the giant reed, Arundo donax.</title>
        <authorList>
            <person name="Barrero R.A."/>
            <person name="Guerrero F.D."/>
            <person name="Moolhuijzen P."/>
            <person name="Goolsby J.A."/>
            <person name="Tidwell J."/>
            <person name="Bellgard S.E."/>
            <person name="Bellgard M.I."/>
        </authorList>
    </citation>
    <scope>NUCLEOTIDE SEQUENCE</scope>
    <source>
        <tissue evidence="1">Shoot tissue taken approximately 20 cm above the soil surface</tissue>
    </source>
</reference>